<keyword evidence="3" id="KW-1185">Reference proteome</keyword>
<reference evidence="2 3" key="1">
    <citation type="journal article" date="2014" name="Genome Biol. Evol.">
        <title>The secreted proteins of Achlya hypogyna and Thraustotheca clavata identify the ancestral oomycete secretome and reveal gene acquisitions by horizontal gene transfer.</title>
        <authorList>
            <person name="Misner I."/>
            <person name="Blouin N."/>
            <person name="Leonard G."/>
            <person name="Richards T.A."/>
            <person name="Lane C.E."/>
        </authorList>
    </citation>
    <scope>NUCLEOTIDE SEQUENCE [LARGE SCALE GENOMIC DNA]</scope>
    <source>
        <strain evidence="2 3">ATCC 48635</strain>
    </source>
</reference>
<proteinExistence type="predicted"/>
<gene>
    <name evidence="2" type="ORF">ACHHYP_05107</name>
</gene>
<accession>A0A1V9YYY3</accession>
<dbReference type="EMBL" id="JNBR01000565">
    <property type="protein sequence ID" value="OQR90956.1"/>
    <property type="molecule type" value="Genomic_DNA"/>
</dbReference>
<organism evidence="2 3">
    <name type="scientific">Achlya hypogyna</name>
    <name type="common">Oomycete</name>
    <name type="synonym">Protoachlya hypogyna</name>
    <dbReference type="NCBI Taxonomy" id="1202772"/>
    <lineage>
        <taxon>Eukaryota</taxon>
        <taxon>Sar</taxon>
        <taxon>Stramenopiles</taxon>
        <taxon>Oomycota</taxon>
        <taxon>Saprolegniomycetes</taxon>
        <taxon>Saprolegniales</taxon>
        <taxon>Achlyaceae</taxon>
        <taxon>Achlya</taxon>
    </lineage>
</organism>
<dbReference type="AlphaFoldDB" id="A0A1V9YYY3"/>
<feature type="compositionally biased region" description="Basic and acidic residues" evidence="1">
    <location>
        <begin position="1"/>
        <end position="10"/>
    </location>
</feature>
<sequence>MSADKEEQKRLQRSQWNRGKKERMKARHDAERQALEAQIDTLGRVLTGLSERSVLPWREVALGLRDARNDAVSTLHDLHRQQYLVQNVLAATLSMVAERTQTNASSTPPFDFLNATLPAESAARRSGLDWFSQHLYRSTETALSYAAFPVEGTVCDSRVLAFADGHGCISRIQLDYNLSLEETYNALKEKIGLLWQGDNLSERVDEDLTASVDPSLLYRRTYVDEMETIFYVGRTFQAPDHVVFVLGNLAQDARQPMNTNGAPTATWLVLQGQSPQWTRLQYVSYIGPPTLLGERLTWQEECAVWFGEEIPLMEYERRRVASTQPKLEEALAAFMIP</sequence>
<feature type="region of interest" description="Disordered" evidence="1">
    <location>
        <begin position="1"/>
        <end position="29"/>
    </location>
</feature>
<protein>
    <submittedName>
        <fullName evidence="2">Uncharacterized protein</fullName>
    </submittedName>
</protein>
<evidence type="ECO:0000256" key="1">
    <source>
        <dbReference type="SAM" id="MobiDB-lite"/>
    </source>
</evidence>
<comment type="caution">
    <text evidence="2">The sequence shown here is derived from an EMBL/GenBank/DDBJ whole genome shotgun (WGS) entry which is preliminary data.</text>
</comment>
<evidence type="ECO:0000313" key="3">
    <source>
        <dbReference type="Proteomes" id="UP000243579"/>
    </source>
</evidence>
<evidence type="ECO:0000313" key="2">
    <source>
        <dbReference type="EMBL" id="OQR90956.1"/>
    </source>
</evidence>
<dbReference type="Proteomes" id="UP000243579">
    <property type="component" value="Unassembled WGS sequence"/>
</dbReference>
<name>A0A1V9YYY3_ACHHY</name>